<evidence type="ECO:0000256" key="5">
    <source>
        <dbReference type="ARBA" id="ARBA00022741"/>
    </source>
</evidence>
<dbReference type="EC" id="2.7.1.12" evidence="3 10"/>
<dbReference type="InterPro" id="IPR031322">
    <property type="entry name" value="Shikimate/glucono_kinase"/>
</dbReference>
<dbReference type="PANTHER" id="PTHR43442:SF3">
    <property type="entry name" value="GLUCONOKINASE-RELATED"/>
    <property type="match status" value="1"/>
</dbReference>
<evidence type="ECO:0000256" key="2">
    <source>
        <dbReference type="ARBA" id="ARBA00008420"/>
    </source>
</evidence>
<dbReference type="CDD" id="cd02021">
    <property type="entry name" value="GntK"/>
    <property type="match status" value="1"/>
</dbReference>
<keyword evidence="6 10" id="KW-0418">Kinase</keyword>
<evidence type="ECO:0000256" key="1">
    <source>
        <dbReference type="ARBA" id="ARBA00004761"/>
    </source>
</evidence>
<dbReference type="STRING" id="260084.SAMN02927928_3647"/>
<dbReference type="GO" id="GO:0005524">
    <property type="term" value="F:ATP binding"/>
    <property type="evidence" value="ECO:0007669"/>
    <property type="project" value="UniProtKB-KW"/>
</dbReference>
<dbReference type="AlphaFoldDB" id="A0A1G4TKB0"/>
<evidence type="ECO:0000313" key="12">
    <source>
        <dbReference type="Proteomes" id="UP000199150"/>
    </source>
</evidence>
<dbReference type="EMBL" id="FMTS01000009">
    <property type="protein sequence ID" value="SCW81860.1"/>
    <property type="molecule type" value="Genomic_DNA"/>
</dbReference>
<keyword evidence="4 10" id="KW-0808">Transferase</keyword>
<sequence length="175" mass="19220">MTLSTKAIVIMGISGCGKSTLGNALAEVTGYRFIEGDDLHAPENIAKMSAGIALTDDDRWPWLERVADVLGSANEKCGVIVSCSALKYAYRDFLRFRSQQPILFVFPNLPVEVVRARLRHRPDHYMPPSLVDSQLAILEPPRPDERVLILNGSPTTAQSVNLVLGYLSALTELPT</sequence>
<evidence type="ECO:0000256" key="8">
    <source>
        <dbReference type="ARBA" id="ARBA00023064"/>
    </source>
</evidence>
<evidence type="ECO:0000256" key="10">
    <source>
        <dbReference type="RuleBase" id="RU363066"/>
    </source>
</evidence>
<dbReference type="NCBIfam" id="TIGR01313">
    <property type="entry name" value="therm_gnt_kin"/>
    <property type="match status" value="1"/>
</dbReference>
<evidence type="ECO:0000256" key="7">
    <source>
        <dbReference type="ARBA" id="ARBA00022840"/>
    </source>
</evidence>
<evidence type="ECO:0000256" key="4">
    <source>
        <dbReference type="ARBA" id="ARBA00022679"/>
    </source>
</evidence>
<dbReference type="Proteomes" id="UP000199150">
    <property type="component" value="Unassembled WGS sequence"/>
</dbReference>
<keyword evidence="7 10" id="KW-0067">ATP-binding</keyword>
<dbReference type="Pfam" id="PF01202">
    <property type="entry name" value="SKI"/>
    <property type="match status" value="1"/>
</dbReference>
<dbReference type="FunFam" id="3.40.50.300:FF:000522">
    <property type="entry name" value="Gluconokinase"/>
    <property type="match status" value="1"/>
</dbReference>
<keyword evidence="12" id="KW-1185">Reference proteome</keyword>
<organism evidence="11 12">
    <name type="scientific">Asticcacaulis taihuensis</name>
    <dbReference type="NCBI Taxonomy" id="260084"/>
    <lineage>
        <taxon>Bacteria</taxon>
        <taxon>Pseudomonadati</taxon>
        <taxon>Pseudomonadota</taxon>
        <taxon>Alphaproteobacteria</taxon>
        <taxon>Caulobacterales</taxon>
        <taxon>Caulobacteraceae</taxon>
        <taxon>Asticcacaulis</taxon>
    </lineage>
</organism>
<dbReference type="InterPro" id="IPR027417">
    <property type="entry name" value="P-loop_NTPase"/>
</dbReference>
<keyword evidence="8" id="KW-0311">Gluconate utilization</keyword>
<protein>
    <recommendedName>
        <fullName evidence="3 10">Gluconokinase</fullName>
        <ecNumber evidence="3 10">2.7.1.12</ecNumber>
    </recommendedName>
</protein>
<dbReference type="Gene3D" id="3.40.50.300">
    <property type="entry name" value="P-loop containing nucleotide triphosphate hydrolases"/>
    <property type="match status" value="1"/>
</dbReference>
<comment type="pathway">
    <text evidence="1">Carbohydrate acid metabolism.</text>
</comment>
<name>A0A1G4TKB0_9CAUL</name>
<keyword evidence="5 10" id="KW-0547">Nucleotide-binding</keyword>
<dbReference type="InterPro" id="IPR006001">
    <property type="entry name" value="Therm_gnt_kin"/>
</dbReference>
<proteinExistence type="inferred from homology"/>
<dbReference type="GO" id="GO:0019521">
    <property type="term" value="P:D-gluconate metabolic process"/>
    <property type="evidence" value="ECO:0007669"/>
    <property type="project" value="UniProtKB-KW"/>
</dbReference>
<evidence type="ECO:0000256" key="9">
    <source>
        <dbReference type="ARBA" id="ARBA00048090"/>
    </source>
</evidence>
<evidence type="ECO:0000256" key="3">
    <source>
        <dbReference type="ARBA" id="ARBA00012054"/>
    </source>
</evidence>
<comment type="similarity">
    <text evidence="2 10">Belongs to the gluconokinase GntK/GntV family.</text>
</comment>
<reference evidence="12" key="1">
    <citation type="submission" date="2016-10" db="EMBL/GenBank/DDBJ databases">
        <authorList>
            <person name="Varghese N."/>
            <person name="Submissions S."/>
        </authorList>
    </citation>
    <scope>NUCLEOTIDE SEQUENCE [LARGE SCALE GENOMIC DNA]</scope>
    <source>
        <strain evidence="12">CGMCC 1.3431</strain>
    </source>
</reference>
<evidence type="ECO:0000313" key="11">
    <source>
        <dbReference type="EMBL" id="SCW81860.1"/>
    </source>
</evidence>
<evidence type="ECO:0000256" key="6">
    <source>
        <dbReference type="ARBA" id="ARBA00022777"/>
    </source>
</evidence>
<accession>A0A1G4TKB0</accession>
<gene>
    <name evidence="11" type="ORF">SAMN02927928_3647</name>
</gene>
<dbReference type="GO" id="GO:0005737">
    <property type="term" value="C:cytoplasm"/>
    <property type="evidence" value="ECO:0007669"/>
    <property type="project" value="TreeGrafter"/>
</dbReference>
<dbReference type="GO" id="GO:0046316">
    <property type="term" value="F:gluconokinase activity"/>
    <property type="evidence" value="ECO:0007669"/>
    <property type="project" value="UniProtKB-EC"/>
</dbReference>
<dbReference type="SUPFAM" id="SSF52540">
    <property type="entry name" value="P-loop containing nucleoside triphosphate hydrolases"/>
    <property type="match status" value="1"/>
</dbReference>
<dbReference type="RefSeq" id="WP_245679076.1">
    <property type="nucleotide sequence ID" value="NZ_CBCRYE010000002.1"/>
</dbReference>
<dbReference type="PANTHER" id="PTHR43442">
    <property type="entry name" value="GLUCONOKINASE-RELATED"/>
    <property type="match status" value="1"/>
</dbReference>
<comment type="catalytic activity">
    <reaction evidence="9 10">
        <text>D-gluconate + ATP = 6-phospho-D-gluconate + ADP + H(+)</text>
        <dbReference type="Rhea" id="RHEA:19433"/>
        <dbReference type="ChEBI" id="CHEBI:15378"/>
        <dbReference type="ChEBI" id="CHEBI:18391"/>
        <dbReference type="ChEBI" id="CHEBI:30616"/>
        <dbReference type="ChEBI" id="CHEBI:58759"/>
        <dbReference type="ChEBI" id="CHEBI:456216"/>
        <dbReference type="EC" id="2.7.1.12"/>
    </reaction>
</comment>